<evidence type="ECO:0000313" key="2">
    <source>
        <dbReference type="Proteomes" id="UP000041770"/>
    </source>
</evidence>
<dbReference type="EMBL" id="CWQY01000006">
    <property type="protein sequence ID" value="CSC40188.1"/>
    <property type="molecule type" value="Genomic_DNA"/>
</dbReference>
<dbReference type="AlphaFoldDB" id="A0A655YIK9"/>
<organism evidence="1 2">
    <name type="scientific">Vibrio cholerae</name>
    <dbReference type="NCBI Taxonomy" id="666"/>
    <lineage>
        <taxon>Bacteria</taxon>
        <taxon>Pseudomonadati</taxon>
        <taxon>Pseudomonadota</taxon>
        <taxon>Gammaproteobacteria</taxon>
        <taxon>Vibrionales</taxon>
        <taxon>Vibrionaceae</taxon>
        <taxon>Vibrio</taxon>
    </lineage>
</organism>
<gene>
    <name evidence="1" type="ORF">ERS013200_01333</name>
</gene>
<reference evidence="1 2" key="1">
    <citation type="submission" date="2015-07" db="EMBL/GenBank/DDBJ databases">
        <authorList>
            <consortium name="Pathogen Informatics"/>
        </authorList>
    </citation>
    <scope>NUCLEOTIDE SEQUENCE [LARGE SCALE GENOMIC DNA]</scope>
    <source>
        <strain evidence="1 2">A316</strain>
    </source>
</reference>
<sequence length="85" mass="9910">MVITIFGSPLFLSDPNGVACLQRMFDISRQRTESFHHFSWTFCRAFHNKAFVQTHQLGRTRLFQEVIADRNPYGTMTCHMQSVVD</sequence>
<proteinExistence type="predicted"/>
<accession>A0A655YIK9</accession>
<evidence type="ECO:0000313" key="1">
    <source>
        <dbReference type="EMBL" id="CSC40188.1"/>
    </source>
</evidence>
<name>A0A655YIK9_VIBCL</name>
<dbReference type="Proteomes" id="UP000041770">
    <property type="component" value="Unassembled WGS sequence"/>
</dbReference>
<protein>
    <submittedName>
        <fullName evidence="1">Uncharacterized protein</fullName>
    </submittedName>
</protein>